<geneLocation type="plasmid" evidence="2">
    <name>pCQ3</name>
</geneLocation>
<dbReference type="EMBL" id="GQ983381">
    <property type="protein sequence ID" value="ACX85571.1"/>
    <property type="molecule type" value="Genomic_DNA"/>
</dbReference>
<evidence type="ECO:0000256" key="1">
    <source>
        <dbReference type="SAM" id="MobiDB-lite"/>
    </source>
</evidence>
<dbReference type="AlphaFoldDB" id="D0UZB9"/>
<gene>
    <name evidence="2" type="ORF">pCQ3.70</name>
</gene>
<feature type="compositionally biased region" description="Low complexity" evidence="1">
    <location>
        <begin position="167"/>
        <end position="178"/>
    </location>
</feature>
<reference evidence="2" key="1">
    <citation type="journal article" date="2010" name="J. Bacteriol.">
        <title>Characterization of the replication, transfer, and plasmid/lytic phage cycle of the Streptomyces plasmid-phage pZL12.</title>
        <authorList>
            <person name="Zhong L."/>
            <person name="Cheng Q."/>
            <person name="Tian X."/>
            <person name="Zhao L."/>
            <person name="Qin Z."/>
        </authorList>
    </citation>
    <scope>NUCLEOTIDE SEQUENCE</scope>
    <source>
        <strain evidence="2">W9</strain>
        <plasmid evidence="2">pCQ3</plasmid>
    </source>
</reference>
<name>D0UZB9_9ACTN</name>
<protein>
    <submittedName>
        <fullName evidence="2">PCQ3_70</fullName>
    </submittedName>
</protein>
<feature type="region of interest" description="Disordered" evidence="1">
    <location>
        <begin position="155"/>
        <end position="188"/>
    </location>
</feature>
<sequence>MGATWCLAPSNVPSVERSPEAEEEDVASVMELHHDGRTLEIETERIEVSTALPQPDPRWTYTDHAGHHHAYGADGPTAVRYPSLILRESEPYWCSDCDDEHTDEWFECPLCGEKITPGTFVDSSPRYISGFTSYLIDGEPVTEEEGKALLEEIRVSSEEQERSRTLEQAQQKARAAEQAMRDEGLDEQQIQRVVNRLVHGNPDGVQP</sequence>
<feature type="compositionally biased region" description="Basic and acidic residues" evidence="1">
    <location>
        <begin position="155"/>
        <end position="165"/>
    </location>
</feature>
<accession>D0UZB9</accession>
<evidence type="ECO:0000313" key="2">
    <source>
        <dbReference type="EMBL" id="ACX85571.1"/>
    </source>
</evidence>
<feature type="region of interest" description="Disordered" evidence="1">
    <location>
        <begin position="1"/>
        <end position="22"/>
    </location>
</feature>
<organism evidence="2">
    <name type="scientific">Streptomyces sp. W9</name>
    <dbReference type="NCBI Taxonomy" id="682410"/>
    <lineage>
        <taxon>Bacteria</taxon>
        <taxon>Bacillati</taxon>
        <taxon>Actinomycetota</taxon>
        <taxon>Actinomycetes</taxon>
        <taxon>Kitasatosporales</taxon>
        <taxon>Streptomycetaceae</taxon>
        <taxon>Streptomyces</taxon>
    </lineage>
</organism>
<proteinExistence type="predicted"/>
<keyword evidence="2" id="KW-0614">Plasmid</keyword>